<proteinExistence type="predicted"/>
<dbReference type="Proteomes" id="UP000188342">
    <property type="component" value="Unassembled WGS sequence"/>
</dbReference>
<protein>
    <recommendedName>
        <fullName evidence="3">Flp pilus-assembly TadG-like N-terminal domain-containing protein</fullName>
    </recommendedName>
</protein>
<gene>
    <name evidence="1" type="ORF">FM114_03025</name>
</gene>
<evidence type="ECO:0008006" key="3">
    <source>
        <dbReference type="Google" id="ProtNLM"/>
    </source>
</evidence>
<keyword evidence="2" id="KW-1185">Reference proteome</keyword>
<dbReference type="STRING" id="1255658.FM114_03025"/>
<evidence type="ECO:0000313" key="2">
    <source>
        <dbReference type="Proteomes" id="UP000188342"/>
    </source>
</evidence>
<name>A0A1R4IPX1_9ACTN</name>
<evidence type="ECO:0000313" key="1">
    <source>
        <dbReference type="EMBL" id="SJN21902.1"/>
    </source>
</evidence>
<dbReference type="EMBL" id="FUKQ01000011">
    <property type="protein sequence ID" value="SJN21902.1"/>
    <property type="molecule type" value="Genomic_DNA"/>
</dbReference>
<reference evidence="1 2" key="1">
    <citation type="submission" date="2017-02" db="EMBL/GenBank/DDBJ databases">
        <authorList>
            <person name="Peterson S.W."/>
        </authorList>
    </citation>
    <scope>NUCLEOTIDE SEQUENCE [LARGE SCALE GENOMIC DNA]</scope>
    <source>
        <strain evidence="1 2">LSP_Lj1</strain>
    </source>
</reference>
<sequence length="136" mass="14192">MRDERGSISTWAVLASLCMMLVLGLGVDLAGHVAAEQRARQVAFEAARTGGQQVELDTLATTGTLTPDPARVSAAADGYLTAAGYTGTNTVGATTVSVTATGDYECRFLTLLGIDRLPVTGTGQVEIHRVLDGRPR</sequence>
<dbReference type="AlphaFoldDB" id="A0A1R4IPX1"/>
<organism evidence="1 2">
    <name type="scientific">Luteococcus japonicus LSP_Lj1</name>
    <dbReference type="NCBI Taxonomy" id="1255658"/>
    <lineage>
        <taxon>Bacteria</taxon>
        <taxon>Bacillati</taxon>
        <taxon>Actinomycetota</taxon>
        <taxon>Actinomycetes</taxon>
        <taxon>Propionibacteriales</taxon>
        <taxon>Propionibacteriaceae</taxon>
        <taxon>Luteococcus</taxon>
    </lineage>
</organism>
<accession>A0A1R4IPX1</accession>